<dbReference type="InterPro" id="IPR036388">
    <property type="entry name" value="WH-like_DNA-bd_sf"/>
</dbReference>
<dbReference type="GO" id="GO:0005829">
    <property type="term" value="C:cytosol"/>
    <property type="evidence" value="ECO:0007669"/>
    <property type="project" value="TreeGrafter"/>
</dbReference>
<reference evidence="8 9" key="1">
    <citation type="submission" date="2017-01" db="EMBL/GenBank/DDBJ databases">
        <authorList>
            <person name="Mah S.A."/>
            <person name="Swanson W.J."/>
            <person name="Moy G.W."/>
            <person name="Vacquier V.D."/>
        </authorList>
    </citation>
    <scope>NUCLEOTIDE SEQUENCE [LARGE SCALE GENOMIC DNA]</scope>
    <source>
        <strain evidence="8 9">DSM 22694</strain>
    </source>
</reference>
<keyword evidence="2" id="KW-0902">Two-component regulatory system</keyword>
<evidence type="ECO:0000313" key="8">
    <source>
        <dbReference type="EMBL" id="APW42436.1"/>
    </source>
</evidence>
<dbReference type="PANTHER" id="PTHR48111:SF40">
    <property type="entry name" value="PHOSPHATE REGULON TRANSCRIPTIONAL REGULATORY PROTEIN PHOB"/>
    <property type="match status" value="1"/>
</dbReference>
<accession>A0A1P8K8V4</accession>
<dbReference type="GO" id="GO:0000156">
    <property type="term" value="F:phosphorelay response regulator activity"/>
    <property type="evidence" value="ECO:0007669"/>
    <property type="project" value="TreeGrafter"/>
</dbReference>
<feature type="DNA-binding region" description="OmpR/PhoB-type" evidence="5">
    <location>
        <begin position="125"/>
        <end position="224"/>
    </location>
</feature>
<dbReference type="InterPro" id="IPR001867">
    <property type="entry name" value="OmpR/PhoB-type_DNA-bd"/>
</dbReference>
<evidence type="ECO:0000256" key="1">
    <source>
        <dbReference type="ARBA" id="ARBA00022553"/>
    </source>
</evidence>
<dbReference type="Proteomes" id="UP000186110">
    <property type="component" value="Chromosome"/>
</dbReference>
<feature type="modified residue" description="4-aspartylphosphate" evidence="4">
    <location>
        <position position="51"/>
    </location>
</feature>
<dbReference type="Gene3D" id="6.10.250.690">
    <property type="match status" value="1"/>
</dbReference>
<keyword evidence="1 4" id="KW-0597">Phosphoprotein</keyword>
<gene>
    <name evidence="8" type="ORF">RS694_07705</name>
</gene>
<dbReference type="STRING" id="1484693.RS694_07705"/>
<evidence type="ECO:0000259" key="7">
    <source>
        <dbReference type="PROSITE" id="PS51755"/>
    </source>
</evidence>
<evidence type="ECO:0000259" key="6">
    <source>
        <dbReference type="PROSITE" id="PS50110"/>
    </source>
</evidence>
<feature type="domain" description="Response regulatory" evidence="6">
    <location>
        <begin position="2"/>
        <end position="117"/>
    </location>
</feature>
<dbReference type="AlphaFoldDB" id="A0A1P8K8V4"/>
<dbReference type="eggNOG" id="COG0745">
    <property type="taxonomic scope" value="Bacteria"/>
</dbReference>
<dbReference type="InterPro" id="IPR001789">
    <property type="entry name" value="Sig_transdc_resp-reg_receiver"/>
</dbReference>
<organism evidence="8 9">
    <name type="scientific">Rhodoferax saidenbachensis</name>
    <dbReference type="NCBI Taxonomy" id="1484693"/>
    <lineage>
        <taxon>Bacteria</taxon>
        <taxon>Pseudomonadati</taxon>
        <taxon>Pseudomonadota</taxon>
        <taxon>Betaproteobacteria</taxon>
        <taxon>Burkholderiales</taxon>
        <taxon>Comamonadaceae</taxon>
        <taxon>Rhodoferax</taxon>
    </lineage>
</organism>
<dbReference type="SMART" id="SM00448">
    <property type="entry name" value="REC"/>
    <property type="match status" value="1"/>
</dbReference>
<feature type="domain" description="OmpR/PhoB-type" evidence="7">
    <location>
        <begin position="125"/>
        <end position="224"/>
    </location>
</feature>
<name>A0A1P8K8V4_9BURK</name>
<dbReference type="InterPro" id="IPR039420">
    <property type="entry name" value="WalR-like"/>
</dbReference>
<dbReference type="PROSITE" id="PS50110">
    <property type="entry name" value="RESPONSE_REGULATORY"/>
    <property type="match status" value="1"/>
</dbReference>
<dbReference type="CDD" id="cd00383">
    <property type="entry name" value="trans_reg_C"/>
    <property type="match status" value="1"/>
</dbReference>
<dbReference type="KEGG" id="rsb:RS694_07705"/>
<evidence type="ECO:0000256" key="2">
    <source>
        <dbReference type="ARBA" id="ARBA00023012"/>
    </source>
</evidence>
<keyword evidence="3 5" id="KW-0238">DNA-binding</keyword>
<keyword evidence="9" id="KW-1185">Reference proteome</keyword>
<protein>
    <submittedName>
        <fullName evidence="8">DNA-binding response regulator</fullName>
    </submittedName>
</protein>
<dbReference type="RefSeq" id="WP_029705779.1">
    <property type="nucleotide sequence ID" value="NZ_CP019239.1"/>
</dbReference>
<dbReference type="InterPro" id="IPR011006">
    <property type="entry name" value="CheY-like_superfamily"/>
</dbReference>
<dbReference type="GO" id="GO:0032993">
    <property type="term" value="C:protein-DNA complex"/>
    <property type="evidence" value="ECO:0007669"/>
    <property type="project" value="TreeGrafter"/>
</dbReference>
<dbReference type="SUPFAM" id="SSF52172">
    <property type="entry name" value="CheY-like"/>
    <property type="match status" value="1"/>
</dbReference>
<evidence type="ECO:0000256" key="3">
    <source>
        <dbReference type="ARBA" id="ARBA00023125"/>
    </source>
</evidence>
<dbReference type="PANTHER" id="PTHR48111">
    <property type="entry name" value="REGULATOR OF RPOS"/>
    <property type="match status" value="1"/>
</dbReference>
<proteinExistence type="predicted"/>
<dbReference type="GO" id="GO:0006355">
    <property type="term" value="P:regulation of DNA-templated transcription"/>
    <property type="evidence" value="ECO:0007669"/>
    <property type="project" value="InterPro"/>
</dbReference>
<evidence type="ECO:0000313" key="9">
    <source>
        <dbReference type="Proteomes" id="UP000186110"/>
    </source>
</evidence>
<evidence type="ECO:0000256" key="5">
    <source>
        <dbReference type="PROSITE-ProRule" id="PRU01091"/>
    </source>
</evidence>
<dbReference type="Pfam" id="PF00486">
    <property type="entry name" value="Trans_reg_C"/>
    <property type="match status" value="1"/>
</dbReference>
<dbReference type="PROSITE" id="PS51755">
    <property type="entry name" value="OMPR_PHOB"/>
    <property type="match status" value="1"/>
</dbReference>
<dbReference type="Gene3D" id="3.40.50.2300">
    <property type="match status" value="1"/>
</dbReference>
<dbReference type="Pfam" id="PF00072">
    <property type="entry name" value="Response_reg"/>
    <property type="match status" value="1"/>
</dbReference>
<dbReference type="EMBL" id="CP019239">
    <property type="protein sequence ID" value="APW42436.1"/>
    <property type="molecule type" value="Genomic_DNA"/>
</dbReference>
<dbReference type="SMART" id="SM00862">
    <property type="entry name" value="Trans_reg_C"/>
    <property type="match status" value="1"/>
</dbReference>
<sequence length="231" mass="25980">MHIGILEDDPVQRELLETLVRQGQHTCRSFESAASFLEALKLESFDLTLIDWVLPDGNGGEVLRWIRKNIGWQLPSIVITARDEEPTVVAALEAGADDYIVKPAKPLELLARVSAASRRARPGSLPVIRAGDYEIDIERQRLSIGGKVIELTQKEFDLSVCLFQNLGKLLSRDYLLNKVWGISADVDVRTVDTHVSRVRRKLSIDGSRGWKLVPIYGFGYRFERVDLAEPT</sequence>
<dbReference type="GO" id="GO:0000976">
    <property type="term" value="F:transcription cis-regulatory region binding"/>
    <property type="evidence" value="ECO:0007669"/>
    <property type="project" value="TreeGrafter"/>
</dbReference>
<dbReference type="Gene3D" id="1.10.10.10">
    <property type="entry name" value="Winged helix-like DNA-binding domain superfamily/Winged helix DNA-binding domain"/>
    <property type="match status" value="1"/>
</dbReference>
<evidence type="ECO:0000256" key="4">
    <source>
        <dbReference type="PROSITE-ProRule" id="PRU00169"/>
    </source>
</evidence>